<sequence>EGDSSQQNVLQVSANDADEGTNREITYKLTTNTSNFFSIDPLTGWISLISSLDRERESIIYLNVEAVDKGEPPLTGSST</sequence>
<dbReference type="AlphaFoldDB" id="A0A0B6YWJ6"/>
<comment type="subcellular location">
    <subcellularLocation>
        <location evidence="1">Membrane</location>
        <topology evidence="1">Single-pass membrane protein</topology>
    </subcellularLocation>
</comment>
<gene>
    <name evidence="7" type="primary">ORF39550</name>
</gene>
<dbReference type="GO" id="GO:0005509">
    <property type="term" value="F:calcium ion binding"/>
    <property type="evidence" value="ECO:0007669"/>
    <property type="project" value="UniProtKB-UniRule"/>
</dbReference>
<feature type="non-terminal residue" evidence="7">
    <location>
        <position position="79"/>
    </location>
</feature>
<proteinExistence type="predicted"/>
<dbReference type="PANTHER" id="PTHR24028:SF328">
    <property type="entry name" value="CADHERIN-3"/>
    <property type="match status" value="1"/>
</dbReference>
<dbReference type="GO" id="GO:0007156">
    <property type="term" value="P:homophilic cell adhesion via plasma membrane adhesion molecules"/>
    <property type="evidence" value="ECO:0007669"/>
    <property type="project" value="InterPro"/>
</dbReference>
<dbReference type="FunFam" id="2.60.40.60:FF:000015">
    <property type="entry name" value="FAT atypical cadherin 1"/>
    <property type="match status" value="1"/>
</dbReference>
<keyword evidence="2" id="KW-0812">Transmembrane</keyword>
<dbReference type="PROSITE" id="PS50268">
    <property type="entry name" value="CADHERIN_2"/>
    <property type="match status" value="1"/>
</dbReference>
<keyword evidence="3" id="KW-1133">Transmembrane helix</keyword>
<dbReference type="SMART" id="SM00112">
    <property type="entry name" value="CA"/>
    <property type="match status" value="1"/>
</dbReference>
<dbReference type="EMBL" id="HACG01013627">
    <property type="protein sequence ID" value="CEK60492.1"/>
    <property type="molecule type" value="Transcribed_RNA"/>
</dbReference>
<feature type="domain" description="Cadherin" evidence="6">
    <location>
        <begin position="1"/>
        <end position="79"/>
    </location>
</feature>
<dbReference type="GO" id="GO:0005886">
    <property type="term" value="C:plasma membrane"/>
    <property type="evidence" value="ECO:0007669"/>
    <property type="project" value="TreeGrafter"/>
</dbReference>
<dbReference type="Pfam" id="PF00028">
    <property type="entry name" value="Cadherin"/>
    <property type="match status" value="1"/>
</dbReference>
<evidence type="ECO:0000256" key="3">
    <source>
        <dbReference type="ARBA" id="ARBA00022989"/>
    </source>
</evidence>
<evidence type="ECO:0000256" key="2">
    <source>
        <dbReference type="ARBA" id="ARBA00022692"/>
    </source>
</evidence>
<dbReference type="InterPro" id="IPR015919">
    <property type="entry name" value="Cadherin-like_sf"/>
</dbReference>
<accession>A0A0B6YWJ6</accession>
<feature type="non-terminal residue" evidence="7">
    <location>
        <position position="1"/>
    </location>
</feature>
<evidence type="ECO:0000256" key="1">
    <source>
        <dbReference type="ARBA" id="ARBA00004167"/>
    </source>
</evidence>
<evidence type="ECO:0000259" key="6">
    <source>
        <dbReference type="PROSITE" id="PS50268"/>
    </source>
</evidence>
<name>A0A0B6YWJ6_9EUPU</name>
<dbReference type="InterPro" id="IPR050174">
    <property type="entry name" value="Protocadherin/Cadherin-CA"/>
</dbReference>
<keyword evidence="5" id="KW-0106">Calcium</keyword>
<evidence type="ECO:0000256" key="5">
    <source>
        <dbReference type="PROSITE-ProRule" id="PRU00043"/>
    </source>
</evidence>
<dbReference type="InterPro" id="IPR002126">
    <property type="entry name" value="Cadherin-like_dom"/>
</dbReference>
<evidence type="ECO:0000313" key="7">
    <source>
        <dbReference type="EMBL" id="CEK60492.1"/>
    </source>
</evidence>
<reference evidence="7" key="1">
    <citation type="submission" date="2014-12" db="EMBL/GenBank/DDBJ databases">
        <title>Insight into the proteome of Arion vulgaris.</title>
        <authorList>
            <person name="Aradska J."/>
            <person name="Bulat T."/>
            <person name="Smidak R."/>
            <person name="Sarate P."/>
            <person name="Gangsoo J."/>
            <person name="Sialana F."/>
            <person name="Bilban M."/>
            <person name="Lubec G."/>
        </authorList>
    </citation>
    <scope>NUCLEOTIDE SEQUENCE</scope>
    <source>
        <tissue evidence="7">Skin</tissue>
    </source>
</reference>
<protein>
    <recommendedName>
        <fullName evidence="6">Cadherin domain-containing protein</fullName>
    </recommendedName>
</protein>
<dbReference type="PANTHER" id="PTHR24028">
    <property type="entry name" value="CADHERIN-87A"/>
    <property type="match status" value="1"/>
</dbReference>
<evidence type="ECO:0000256" key="4">
    <source>
        <dbReference type="ARBA" id="ARBA00023180"/>
    </source>
</evidence>
<organism evidence="7">
    <name type="scientific">Arion vulgaris</name>
    <dbReference type="NCBI Taxonomy" id="1028688"/>
    <lineage>
        <taxon>Eukaryota</taxon>
        <taxon>Metazoa</taxon>
        <taxon>Spiralia</taxon>
        <taxon>Lophotrochozoa</taxon>
        <taxon>Mollusca</taxon>
        <taxon>Gastropoda</taxon>
        <taxon>Heterobranchia</taxon>
        <taxon>Euthyneura</taxon>
        <taxon>Panpulmonata</taxon>
        <taxon>Eupulmonata</taxon>
        <taxon>Stylommatophora</taxon>
        <taxon>Helicina</taxon>
        <taxon>Arionoidea</taxon>
        <taxon>Arionidae</taxon>
        <taxon>Arion</taxon>
    </lineage>
</organism>
<keyword evidence="3" id="KW-0472">Membrane</keyword>
<dbReference type="Gene3D" id="2.60.40.60">
    <property type="entry name" value="Cadherins"/>
    <property type="match status" value="1"/>
</dbReference>
<dbReference type="SUPFAM" id="SSF49313">
    <property type="entry name" value="Cadherin-like"/>
    <property type="match status" value="1"/>
</dbReference>
<keyword evidence="4" id="KW-0325">Glycoprotein</keyword>
<dbReference type="CDD" id="cd11304">
    <property type="entry name" value="Cadherin_repeat"/>
    <property type="match status" value="1"/>
</dbReference>